<name>A0A645GSH1_9ZZZZ</name>
<reference evidence="1" key="1">
    <citation type="submission" date="2019-08" db="EMBL/GenBank/DDBJ databases">
        <authorList>
            <person name="Kucharzyk K."/>
            <person name="Murdoch R.W."/>
            <person name="Higgins S."/>
            <person name="Loffler F."/>
        </authorList>
    </citation>
    <scope>NUCLEOTIDE SEQUENCE</scope>
</reference>
<proteinExistence type="predicted"/>
<dbReference type="EMBL" id="VSSQ01080654">
    <property type="protein sequence ID" value="MPN29801.1"/>
    <property type="molecule type" value="Genomic_DNA"/>
</dbReference>
<comment type="caution">
    <text evidence="1">The sequence shown here is derived from an EMBL/GenBank/DDBJ whole genome shotgun (WGS) entry which is preliminary data.</text>
</comment>
<evidence type="ECO:0000313" key="1">
    <source>
        <dbReference type="EMBL" id="MPN29801.1"/>
    </source>
</evidence>
<organism evidence="1">
    <name type="scientific">bioreactor metagenome</name>
    <dbReference type="NCBI Taxonomy" id="1076179"/>
    <lineage>
        <taxon>unclassified sequences</taxon>
        <taxon>metagenomes</taxon>
        <taxon>ecological metagenomes</taxon>
    </lineage>
</organism>
<sequence length="192" mass="21835">MDYNKVIYKSGSKTLTIAGNNVSFIDDSGSSKNILEEDAKRVADSLMKNIGIKTTGNYELDGFSKSESSYSFEYFLKFKKFKIFSSKAEVEVSALGIKSFSVSFFNIDNQLEKKQDICSCDEALLTFMYEIKKKNIEENIFINNIELGYDFQNTGEIAEGRSLKLVPCYYIYVANEESPYIIDAYKNEIKLG</sequence>
<dbReference type="AlphaFoldDB" id="A0A645GSH1"/>
<gene>
    <name evidence="1" type="ORF">SDC9_177254</name>
</gene>
<accession>A0A645GSH1</accession>
<protein>
    <submittedName>
        <fullName evidence="1">Uncharacterized protein</fullName>
    </submittedName>
</protein>